<gene>
    <name evidence="3" type="ORF">H5410_029036</name>
</gene>
<proteinExistence type="predicted"/>
<organism evidence="3 4">
    <name type="scientific">Solanum commersonii</name>
    <name type="common">Commerson's wild potato</name>
    <name type="synonym">Commerson's nightshade</name>
    <dbReference type="NCBI Taxonomy" id="4109"/>
    <lineage>
        <taxon>Eukaryota</taxon>
        <taxon>Viridiplantae</taxon>
        <taxon>Streptophyta</taxon>
        <taxon>Embryophyta</taxon>
        <taxon>Tracheophyta</taxon>
        <taxon>Spermatophyta</taxon>
        <taxon>Magnoliopsida</taxon>
        <taxon>eudicotyledons</taxon>
        <taxon>Gunneridae</taxon>
        <taxon>Pentapetalae</taxon>
        <taxon>asterids</taxon>
        <taxon>lamiids</taxon>
        <taxon>Solanales</taxon>
        <taxon>Solanaceae</taxon>
        <taxon>Solanoideae</taxon>
        <taxon>Solaneae</taxon>
        <taxon>Solanum</taxon>
    </lineage>
</organism>
<dbReference type="GO" id="GO:0008270">
    <property type="term" value="F:zinc ion binding"/>
    <property type="evidence" value="ECO:0007669"/>
    <property type="project" value="UniProtKB-KW"/>
</dbReference>
<dbReference type="SMART" id="SM00343">
    <property type="entry name" value="ZnF_C2HC"/>
    <property type="match status" value="1"/>
</dbReference>
<name>A0A9J5Z6H7_SOLCO</name>
<dbReference type="SUPFAM" id="SSF57756">
    <property type="entry name" value="Retrovirus zinc finger-like domains"/>
    <property type="match status" value="1"/>
</dbReference>
<dbReference type="Proteomes" id="UP000824120">
    <property type="component" value="Chromosome 5"/>
</dbReference>
<evidence type="ECO:0000313" key="3">
    <source>
        <dbReference type="EMBL" id="KAG5607544.1"/>
    </source>
</evidence>
<comment type="caution">
    <text evidence="3">The sequence shown here is derived from an EMBL/GenBank/DDBJ whole genome shotgun (WGS) entry which is preliminary data.</text>
</comment>
<feature type="domain" description="CCHC-type" evidence="2">
    <location>
        <begin position="102"/>
        <end position="117"/>
    </location>
</feature>
<evidence type="ECO:0000256" key="1">
    <source>
        <dbReference type="PROSITE-ProRule" id="PRU00047"/>
    </source>
</evidence>
<accession>A0A9J5Z6H7</accession>
<dbReference type="GO" id="GO:0003676">
    <property type="term" value="F:nucleic acid binding"/>
    <property type="evidence" value="ECO:0007669"/>
    <property type="project" value="InterPro"/>
</dbReference>
<dbReference type="Pfam" id="PF00098">
    <property type="entry name" value="zf-CCHC"/>
    <property type="match status" value="1"/>
</dbReference>
<dbReference type="Gene3D" id="4.10.60.10">
    <property type="entry name" value="Zinc finger, CCHC-type"/>
    <property type="match status" value="1"/>
</dbReference>
<keyword evidence="1" id="KW-0862">Zinc</keyword>
<dbReference type="Pfam" id="PF14223">
    <property type="entry name" value="Retrotran_gag_2"/>
    <property type="match status" value="1"/>
</dbReference>
<dbReference type="AlphaFoldDB" id="A0A9J5Z6H7"/>
<protein>
    <recommendedName>
        <fullName evidence="2">CCHC-type domain-containing protein</fullName>
    </recommendedName>
</protein>
<evidence type="ECO:0000259" key="2">
    <source>
        <dbReference type="PROSITE" id="PS50158"/>
    </source>
</evidence>
<reference evidence="3 4" key="1">
    <citation type="submission" date="2020-09" db="EMBL/GenBank/DDBJ databases">
        <title>De no assembly of potato wild relative species, Solanum commersonii.</title>
        <authorList>
            <person name="Cho K."/>
        </authorList>
    </citation>
    <scope>NUCLEOTIDE SEQUENCE [LARGE SCALE GENOMIC DNA]</scope>
    <source>
        <strain evidence="3">LZ3.2</strain>
        <tissue evidence="3">Leaf</tissue>
    </source>
</reference>
<dbReference type="InterPro" id="IPR001878">
    <property type="entry name" value="Znf_CCHC"/>
</dbReference>
<keyword evidence="1" id="KW-0863">Zinc-finger</keyword>
<keyword evidence="4" id="KW-1185">Reference proteome</keyword>
<sequence>MKADQRKEIDEQARYLIHLYLADEIEERTAKQVWDKLEALHLEKALLLLRTLPCSYEDFVDEIVDGKDTISLDEVKSSLLKISSTESSSQFRSRSRKGEVVCWNCGKIGHVRRNCDE</sequence>
<keyword evidence="1" id="KW-0479">Metal-binding</keyword>
<evidence type="ECO:0000313" key="4">
    <source>
        <dbReference type="Proteomes" id="UP000824120"/>
    </source>
</evidence>
<dbReference type="EMBL" id="JACXVP010000005">
    <property type="protein sequence ID" value="KAG5607544.1"/>
    <property type="molecule type" value="Genomic_DNA"/>
</dbReference>
<dbReference type="PROSITE" id="PS50158">
    <property type="entry name" value="ZF_CCHC"/>
    <property type="match status" value="1"/>
</dbReference>
<dbReference type="OrthoDB" id="6071571at2759"/>
<dbReference type="InterPro" id="IPR036875">
    <property type="entry name" value="Znf_CCHC_sf"/>
</dbReference>